<dbReference type="Proteomes" id="UP000026960">
    <property type="component" value="Chromosome 10"/>
</dbReference>
<dbReference type="HOGENOM" id="CLU_2726131_0_0_1"/>
<proteinExistence type="predicted"/>
<reference evidence="1" key="1">
    <citation type="journal article" date="2009" name="Rice">
        <title>De Novo Next Generation Sequencing of Plant Genomes.</title>
        <authorList>
            <person name="Rounsley S."/>
            <person name="Marri P.R."/>
            <person name="Yu Y."/>
            <person name="He R."/>
            <person name="Sisneros N."/>
            <person name="Goicoechea J.L."/>
            <person name="Lee S.J."/>
            <person name="Angelova A."/>
            <person name="Kudrna D."/>
            <person name="Luo M."/>
            <person name="Affourtit J."/>
            <person name="Desany B."/>
            <person name="Knight J."/>
            <person name="Niazi F."/>
            <person name="Egholm M."/>
            <person name="Wing R.A."/>
        </authorList>
    </citation>
    <scope>NUCLEOTIDE SEQUENCE [LARGE SCALE GENOMIC DNA]</scope>
    <source>
        <strain evidence="1">cv. IRGC 105608</strain>
    </source>
</reference>
<dbReference type="PaxDb" id="65489-OBART10G07080.1"/>
<protein>
    <submittedName>
        <fullName evidence="1">Uncharacterized protein</fullName>
    </submittedName>
</protein>
<evidence type="ECO:0000313" key="1">
    <source>
        <dbReference type="EnsemblPlants" id="OBART10G07080.1"/>
    </source>
</evidence>
<sequence>MLRAVAGVRGLAADDPFGVELMHVLTDDTDADDNALVFCPCDGSERRRPSLGCSALWSACVGSPPTTPLAWS</sequence>
<accession>A0A0D3HCP6</accession>
<name>A0A0D3HCP6_9ORYZ</name>
<dbReference type="Gramene" id="OBART10G07080.1">
    <property type="protein sequence ID" value="OBART10G07080.1"/>
    <property type="gene ID" value="OBART10G07080"/>
</dbReference>
<dbReference type="AlphaFoldDB" id="A0A0D3HCP6"/>
<organism evidence="1">
    <name type="scientific">Oryza barthii</name>
    <dbReference type="NCBI Taxonomy" id="65489"/>
    <lineage>
        <taxon>Eukaryota</taxon>
        <taxon>Viridiplantae</taxon>
        <taxon>Streptophyta</taxon>
        <taxon>Embryophyta</taxon>
        <taxon>Tracheophyta</taxon>
        <taxon>Spermatophyta</taxon>
        <taxon>Magnoliopsida</taxon>
        <taxon>Liliopsida</taxon>
        <taxon>Poales</taxon>
        <taxon>Poaceae</taxon>
        <taxon>BOP clade</taxon>
        <taxon>Oryzoideae</taxon>
        <taxon>Oryzeae</taxon>
        <taxon>Oryzinae</taxon>
        <taxon>Oryza</taxon>
    </lineage>
</organism>
<reference evidence="1" key="2">
    <citation type="submission" date="2015-03" db="UniProtKB">
        <authorList>
            <consortium name="EnsemblPlants"/>
        </authorList>
    </citation>
    <scope>IDENTIFICATION</scope>
</reference>
<evidence type="ECO:0000313" key="2">
    <source>
        <dbReference type="Proteomes" id="UP000026960"/>
    </source>
</evidence>
<dbReference type="EnsemblPlants" id="OBART10G07080.1">
    <property type="protein sequence ID" value="OBART10G07080.1"/>
    <property type="gene ID" value="OBART10G07080"/>
</dbReference>
<keyword evidence="2" id="KW-1185">Reference proteome</keyword>